<evidence type="ECO:0000259" key="1">
    <source>
        <dbReference type="Pfam" id="PF09836"/>
    </source>
</evidence>
<accession>A0A430BN80</accession>
<dbReference type="EMBL" id="QRAL01000029">
    <property type="protein sequence ID" value="RSU54162.1"/>
    <property type="molecule type" value="Genomic_DNA"/>
</dbReference>
<sequence>MNLLALQRDMRAWLTAEDQDAALRQGDGAIAGLSVHINNYRGQLVSCLGASFPYTRLWLGEAEFDGAVATHIDKVPPSSWTLDAYARDFPATLRWIYSSEPEVYDLAWLELALSEAFVARDAKGIGPADIVDVDWDHITLRFTPALDVTKIITNAPAIWAAFATGEPLPAATLLSEAAAILVWRNGLVPHFRSIDQIEEQALLWARAGMSFAALCDAMVSAWGEEKGITQAGTYLRQWIDDGLIIELLPDA</sequence>
<feature type="domain" description="Putative DNA-binding" evidence="1">
    <location>
        <begin position="6"/>
        <end position="91"/>
    </location>
</feature>
<protein>
    <submittedName>
        <fullName evidence="2">DUF2063 domain-containing protein</fullName>
    </submittedName>
</protein>
<proteinExistence type="predicted"/>
<evidence type="ECO:0000313" key="3">
    <source>
        <dbReference type="Proteomes" id="UP000287401"/>
    </source>
</evidence>
<comment type="caution">
    <text evidence="2">The sequence shown here is derived from an EMBL/GenBank/DDBJ whole genome shotgun (WGS) entry which is preliminary data.</text>
</comment>
<evidence type="ECO:0000313" key="2">
    <source>
        <dbReference type="EMBL" id="RSU54162.1"/>
    </source>
</evidence>
<reference evidence="2 3" key="1">
    <citation type="submission" date="2018-07" db="EMBL/GenBank/DDBJ databases">
        <title>Genomic and Epidemiologic Investigation of an Indolent Hospital Outbreak.</title>
        <authorList>
            <person name="Johnson R.C."/>
            <person name="Deming C."/>
            <person name="Conlan S."/>
            <person name="Zellmer C.J."/>
            <person name="Michelin A.V."/>
            <person name="Lee-Lin S."/>
            <person name="Thomas P.J."/>
            <person name="Park M."/>
            <person name="Weingarten R.A."/>
            <person name="Less J."/>
            <person name="Dekker J.P."/>
            <person name="Frank K.M."/>
            <person name="Musser K.A."/>
            <person name="Mcquiston J.R."/>
            <person name="Henderson D.K."/>
            <person name="Lau A.F."/>
            <person name="Palmore T.N."/>
            <person name="Segre J.A."/>
        </authorList>
    </citation>
    <scope>NUCLEOTIDE SEQUENCE [LARGE SCALE GENOMIC DNA]</scope>
    <source>
        <strain evidence="2 3">SK-NIH.Env6_1116</strain>
    </source>
</reference>
<organism evidence="2 3">
    <name type="scientific">Sphingobium yanoikuyae</name>
    <name type="common">Sphingomonas yanoikuyae</name>
    <dbReference type="NCBI Taxonomy" id="13690"/>
    <lineage>
        <taxon>Bacteria</taxon>
        <taxon>Pseudomonadati</taxon>
        <taxon>Pseudomonadota</taxon>
        <taxon>Alphaproteobacteria</taxon>
        <taxon>Sphingomonadales</taxon>
        <taxon>Sphingomonadaceae</taxon>
        <taxon>Sphingobium</taxon>
    </lineage>
</organism>
<dbReference type="Proteomes" id="UP000287401">
    <property type="component" value="Unassembled WGS sequence"/>
</dbReference>
<name>A0A430BN80_SPHYA</name>
<dbReference type="AlphaFoldDB" id="A0A430BN80"/>
<gene>
    <name evidence="2" type="ORF">DAH51_20135</name>
</gene>
<dbReference type="Pfam" id="PF09836">
    <property type="entry name" value="DUF2063"/>
    <property type="match status" value="1"/>
</dbReference>
<dbReference type="RefSeq" id="WP_125999519.1">
    <property type="nucleotide sequence ID" value="NZ_QRAL01000029.1"/>
</dbReference>
<dbReference type="InterPro" id="IPR018640">
    <property type="entry name" value="DUF2063"/>
</dbReference>